<comment type="caution">
    <text evidence="4">The sequence shown here is derived from an EMBL/GenBank/DDBJ whole genome shotgun (WGS) entry which is preliminary data.</text>
</comment>
<feature type="domain" description="CCHC-type" evidence="3">
    <location>
        <begin position="455"/>
        <end position="468"/>
    </location>
</feature>
<evidence type="ECO:0000256" key="2">
    <source>
        <dbReference type="SAM" id="MobiDB-lite"/>
    </source>
</evidence>
<dbReference type="Pfam" id="PF14223">
    <property type="entry name" value="Retrotran_gag_2"/>
    <property type="match status" value="1"/>
</dbReference>
<accession>A0A5A7TDC9</accession>
<evidence type="ECO:0000313" key="4">
    <source>
        <dbReference type="EMBL" id="KAA0041153.1"/>
    </source>
</evidence>
<keyword evidence="1" id="KW-0479">Metal-binding</keyword>
<dbReference type="AlphaFoldDB" id="A0A5A7TDC9"/>
<dbReference type="PANTHER" id="PTHR35317">
    <property type="entry name" value="OS04G0629600 PROTEIN"/>
    <property type="match status" value="1"/>
</dbReference>
<dbReference type="Proteomes" id="UP000321393">
    <property type="component" value="Unassembled WGS sequence"/>
</dbReference>
<dbReference type="GO" id="GO:0003676">
    <property type="term" value="F:nucleic acid binding"/>
    <property type="evidence" value="ECO:0007669"/>
    <property type="project" value="InterPro"/>
</dbReference>
<sequence>MEIIREGPSASRRPVLDGYDPPMITVNGVSVPKPEVDWTDAEEQASVRNARALNTIFNGVDLNVFKLINSCSTAKEAWKTLEVACEGTSKVKISRLQLITYKFEALRMTEDESVSDYNKRVLEIANESLLLGEKIPDSKIVRKVLRSFPRKLDMKVTATEEAHDITTLKLDELFGSLLTFEMATANRESKKGKGIAFKSTHVGGEAVSDTESNMDESIVLLTKQFTNGLRKLKNTTGMNAQTSNQYRRRNDDGTTRRNNENSDRRGRMSHIPEKTEKNFRVTLSDEESGDSRDDDGNINAFTIRITDVNSNDDSECSEESKNDDLAIEKHEALWKEDCEARAIQKERIQDLIEENECLMSVISSIKLKLREFQNENDQILKSVKMLNSGTENLDLILKSGHNGSHRHGLGFVASASSSKATSEIKFVPASMGVEHETIHIETGIRTTVKYLGRTCYYCGRKGHIRSICYKLRREQLRQQKFWNRRHAQPRMVRRIKSADRCKIAFTSV</sequence>
<keyword evidence="1" id="KW-0862">Zinc</keyword>
<feature type="compositionally biased region" description="Basic and acidic residues" evidence="2">
    <location>
        <begin position="248"/>
        <end position="279"/>
    </location>
</feature>
<evidence type="ECO:0000259" key="3">
    <source>
        <dbReference type="PROSITE" id="PS50158"/>
    </source>
</evidence>
<dbReference type="EMBL" id="SSTE01016683">
    <property type="protein sequence ID" value="KAA0041153.1"/>
    <property type="molecule type" value="Genomic_DNA"/>
</dbReference>
<proteinExistence type="predicted"/>
<keyword evidence="1" id="KW-0863">Zinc-finger</keyword>
<feature type="region of interest" description="Disordered" evidence="2">
    <location>
        <begin position="232"/>
        <end position="298"/>
    </location>
</feature>
<dbReference type="OrthoDB" id="1931687at2759"/>
<dbReference type="PANTHER" id="PTHR35317:SF23">
    <property type="entry name" value="OS04G0629600 PROTEIN"/>
    <property type="match status" value="1"/>
</dbReference>
<dbReference type="GO" id="GO:0008270">
    <property type="term" value="F:zinc ion binding"/>
    <property type="evidence" value="ECO:0007669"/>
    <property type="project" value="UniProtKB-KW"/>
</dbReference>
<evidence type="ECO:0000256" key="1">
    <source>
        <dbReference type="PROSITE-ProRule" id="PRU00047"/>
    </source>
</evidence>
<name>A0A5A7TDC9_CUCMM</name>
<reference evidence="4 5" key="1">
    <citation type="submission" date="2019-08" db="EMBL/GenBank/DDBJ databases">
        <title>Draft genome sequences of two oriental melons (Cucumis melo L. var makuwa).</title>
        <authorList>
            <person name="Kwon S.-Y."/>
        </authorList>
    </citation>
    <scope>NUCLEOTIDE SEQUENCE [LARGE SCALE GENOMIC DNA]</scope>
    <source>
        <strain evidence="5">cv. SW 3</strain>
        <tissue evidence="4">Leaf</tissue>
    </source>
</reference>
<feature type="compositionally biased region" description="Polar residues" evidence="2">
    <location>
        <begin position="234"/>
        <end position="245"/>
    </location>
</feature>
<protein>
    <submittedName>
        <fullName evidence="4">Gag-proteinase polyprotein</fullName>
    </submittedName>
</protein>
<evidence type="ECO:0000313" key="5">
    <source>
        <dbReference type="Proteomes" id="UP000321393"/>
    </source>
</evidence>
<dbReference type="PROSITE" id="PS50158">
    <property type="entry name" value="ZF_CCHC"/>
    <property type="match status" value="1"/>
</dbReference>
<organism evidence="4 5">
    <name type="scientific">Cucumis melo var. makuwa</name>
    <name type="common">Oriental melon</name>
    <dbReference type="NCBI Taxonomy" id="1194695"/>
    <lineage>
        <taxon>Eukaryota</taxon>
        <taxon>Viridiplantae</taxon>
        <taxon>Streptophyta</taxon>
        <taxon>Embryophyta</taxon>
        <taxon>Tracheophyta</taxon>
        <taxon>Spermatophyta</taxon>
        <taxon>Magnoliopsida</taxon>
        <taxon>eudicotyledons</taxon>
        <taxon>Gunneridae</taxon>
        <taxon>Pentapetalae</taxon>
        <taxon>rosids</taxon>
        <taxon>fabids</taxon>
        <taxon>Cucurbitales</taxon>
        <taxon>Cucurbitaceae</taxon>
        <taxon>Benincaseae</taxon>
        <taxon>Cucumis</taxon>
    </lineage>
</organism>
<dbReference type="InterPro" id="IPR001878">
    <property type="entry name" value="Znf_CCHC"/>
</dbReference>
<gene>
    <name evidence="4" type="ORF">E6C27_scaffold128G00740</name>
</gene>